<proteinExistence type="predicted"/>
<protein>
    <submittedName>
        <fullName evidence="1">Uncharacterized protein</fullName>
    </submittedName>
</protein>
<reference evidence="1 2" key="1">
    <citation type="journal article" date="2018" name="Science">
        <title>The opium poppy genome and morphinan production.</title>
        <authorList>
            <person name="Guo L."/>
            <person name="Winzer T."/>
            <person name="Yang X."/>
            <person name="Li Y."/>
            <person name="Ning Z."/>
            <person name="He Z."/>
            <person name="Teodor R."/>
            <person name="Lu Y."/>
            <person name="Bowser T.A."/>
            <person name="Graham I.A."/>
            <person name="Ye K."/>
        </authorList>
    </citation>
    <scope>NUCLEOTIDE SEQUENCE [LARGE SCALE GENOMIC DNA]</scope>
    <source>
        <strain evidence="2">cv. HN1</strain>
        <tissue evidence="1">Leaves</tissue>
    </source>
</reference>
<name>A0A4Y7JJB5_PAPSO</name>
<dbReference type="Gramene" id="RZC61204">
    <property type="protein sequence ID" value="RZC61204"/>
    <property type="gene ID" value="C5167_022963"/>
</dbReference>
<sequence>MVGSKLSGNLRTTGKSTTVLIESFQRKTTVLIALCIKHVNQLLKKMEPKSINPSLVSKSISEFLSTSQKQIQSTVRVKVIPFLQKKRLIGDNKRSAGKDVLWQKSIMMGEKCQPPDFSGVIYYDSQGHQVGEMPRSPRSAQMQNFYDFPFAVNGNKYLYTAVL</sequence>
<gene>
    <name evidence="1" type="ORF">C5167_022963</name>
</gene>
<evidence type="ECO:0000313" key="2">
    <source>
        <dbReference type="Proteomes" id="UP000316621"/>
    </source>
</evidence>
<evidence type="ECO:0000313" key="1">
    <source>
        <dbReference type="EMBL" id="RZC61204.1"/>
    </source>
</evidence>
<accession>A0A4Y7JJB5</accession>
<keyword evidence="2" id="KW-1185">Reference proteome</keyword>
<dbReference type="OrthoDB" id="755532at2759"/>
<dbReference type="STRING" id="3469.A0A4Y7JJB5"/>
<dbReference type="PANTHER" id="PTHR33237">
    <property type="entry name" value="F2P16.13 PROTEIN-RELATED"/>
    <property type="match status" value="1"/>
</dbReference>
<organism evidence="1 2">
    <name type="scientific">Papaver somniferum</name>
    <name type="common">Opium poppy</name>
    <dbReference type="NCBI Taxonomy" id="3469"/>
    <lineage>
        <taxon>Eukaryota</taxon>
        <taxon>Viridiplantae</taxon>
        <taxon>Streptophyta</taxon>
        <taxon>Embryophyta</taxon>
        <taxon>Tracheophyta</taxon>
        <taxon>Spermatophyta</taxon>
        <taxon>Magnoliopsida</taxon>
        <taxon>Ranunculales</taxon>
        <taxon>Papaveraceae</taxon>
        <taxon>Papaveroideae</taxon>
        <taxon>Papaver</taxon>
    </lineage>
</organism>
<dbReference type="PANTHER" id="PTHR33237:SF46">
    <property type="entry name" value="OS01G0606100 PROTEIN"/>
    <property type="match status" value="1"/>
</dbReference>
<dbReference type="AlphaFoldDB" id="A0A4Y7JJB5"/>
<dbReference type="EMBL" id="CM010719">
    <property type="protein sequence ID" value="RZC61204.1"/>
    <property type="molecule type" value="Genomic_DNA"/>
</dbReference>
<dbReference type="Proteomes" id="UP000316621">
    <property type="component" value="Chromosome 5"/>
</dbReference>